<dbReference type="NCBIfam" id="TIGR00149">
    <property type="entry name" value="TIGR00149_YjbQ"/>
    <property type="match status" value="1"/>
</dbReference>
<dbReference type="Pfam" id="PF01894">
    <property type="entry name" value="YjbQ"/>
    <property type="match status" value="1"/>
</dbReference>
<accession>A0A975FWU1</accession>
<sequence>MPHAAEIISFDTPGRGLLEITRPVAEWVRRQGARTGLLTLFCRHTSASLLIQENAAPEVRGDLEAFFEAIAPEAPGRYAHDDEGPDDMPAHLRAALTGVHLVVPLIDGRLALGTWQGIYLFEHRRRPHRREVALHLGFEP</sequence>
<dbReference type="KEGG" id="caul:KCG34_15045"/>
<evidence type="ECO:0000313" key="3">
    <source>
        <dbReference type="Proteomes" id="UP000676409"/>
    </source>
</evidence>
<comment type="similarity">
    <text evidence="1">Belongs to the UPF0047 family.</text>
</comment>
<dbReference type="InterPro" id="IPR035917">
    <property type="entry name" value="YjbQ-like_sf"/>
</dbReference>
<organism evidence="2 3">
    <name type="scientific">Phenylobacterium montanum</name>
    <dbReference type="NCBI Taxonomy" id="2823693"/>
    <lineage>
        <taxon>Bacteria</taxon>
        <taxon>Pseudomonadati</taxon>
        <taxon>Pseudomonadota</taxon>
        <taxon>Alphaproteobacteria</taxon>
        <taxon>Caulobacterales</taxon>
        <taxon>Caulobacteraceae</taxon>
        <taxon>Phenylobacterium</taxon>
    </lineage>
</organism>
<reference evidence="2" key="1">
    <citation type="submission" date="2021-04" db="EMBL/GenBank/DDBJ databases">
        <title>The complete genome sequence of Caulobacter sp. S6.</title>
        <authorList>
            <person name="Tang Y."/>
            <person name="Ouyang W."/>
            <person name="Liu Q."/>
            <person name="Huang B."/>
            <person name="Guo Z."/>
            <person name="Lei P."/>
        </authorList>
    </citation>
    <scope>NUCLEOTIDE SEQUENCE</scope>
    <source>
        <strain evidence="2">S6</strain>
    </source>
</reference>
<dbReference type="PANTHER" id="PTHR30615">
    <property type="entry name" value="UNCHARACTERIZED PROTEIN YJBQ-RELATED"/>
    <property type="match status" value="1"/>
</dbReference>
<evidence type="ECO:0000256" key="1">
    <source>
        <dbReference type="ARBA" id="ARBA00005534"/>
    </source>
</evidence>
<keyword evidence="3" id="KW-1185">Reference proteome</keyword>
<evidence type="ECO:0000313" key="2">
    <source>
        <dbReference type="EMBL" id="QUD86409.1"/>
    </source>
</evidence>
<protein>
    <submittedName>
        <fullName evidence="2">Secondary thiamine-phosphate synthase enzyme YjbQ</fullName>
    </submittedName>
</protein>
<dbReference type="PANTHER" id="PTHR30615:SF8">
    <property type="entry name" value="UPF0047 PROTEIN C4A8.02C"/>
    <property type="match status" value="1"/>
</dbReference>
<gene>
    <name evidence="2" type="ORF">KCG34_15045</name>
</gene>
<dbReference type="PIRSF" id="PIRSF004681">
    <property type="entry name" value="UCP004681"/>
    <property type="match status" value="1"/>
</dbReference>
<dbReference type="EMBL" id="CP073078">
    <property type="protein sequence ID" value="QUD86409.1"/>
    <property type="molecule type" value="Genomic_DNA"/>
</dbReference>
<dbReference type="AlphaFoldDB" id="A0A975FWU1"/>
<dbReference type="RefSeq" id="WP_211936461.1">
    <property type="nucleotide sequence ID" value="NZ_CP073078.1"/>
</dbReference>
<dbReference type="Proteomes" id="UP000676409">
    <property type="component" value="Chromosome"/>
</dbReference>
<dbReference type="InterPro" id="IPR001602">
    <property type="entry name" value="UPF0047_YjbQ-like"/>
</dbReference>
<name>A0A975FWU1_9CAUL</name>
<proteinExistence type="inferred from homology"/>
<dbReference type="Gene3D" id="2.60.120.460">
    <property type="entry name" value="YjbQ-like"/>
    <property type="match status" value="1"/>
</dbReference>
<dbReference type="SUPFAM" id="SSF111038">
    <property type="entry name" value="YjbQ-like"/>
    <property type="match status" value="1"/>
</dbReference>